<accession>A0A545UFV2</accession>
<reference evidence="1 2" key="1">
    <citation type="submission" date="2019-07" db="EMBL/GenBank/DDBJ databases">
        <title>Draft genome for Aliikangiella sp. M105.</title>
        <authorList>
            <person name="Wang G."/>
        </authorList>
    </citation>
    <scope>NUCLEOTIDE SEQUENCE [LARGE SCALE GENOMIC DNA]</scope>
    <source>
        <strain evidence="1 2">M105</strain>
    </source>
</reference>
<evidence type="ECO:0000313" key="2">
    <source>
        <dbReference type="Proteomes" id="UP000315439"/>
    </source>
</evidence>
<dbReference type="AlphaFoldDB" id="A0A545UFV2"/>
<proteinExistence type="predicted"/>
<protein>
    <submittedName>
        <fullName evidence="1">Uncharacterized protein</fullName>
    </submittedName>
</protein>
<comment type="caution">
    <text evidence="1">The sequence shown here is derived from an EMBL/GenBank/DDBJ whole genome shotgun (WGS) entry which is preliminary data.</text>
</comment>
<dbReference type="RefSeq" id="WP_142892857.1">
    <property type="nucleotide sequence ID" value="NZ_ML660162.1"/>
</dbReference>
<evidence type="ECO:0000313" key="1">
    <source>
        <dbReference type="EMBL" id="TQV88349.1"/>
    </source>
</evidence>
<sequence length="116" mass="11984">MANDPSFSEDAVNNAIASASQHYSGFRQKSSASISSDDGHLATLAECIELVINDGKVCLVLPLGIGKICIPIPVSYDGKVAQACLSICTIWGIPTGVKVTVSVAGVTIISKVFGKC</sequence>
<dbReference type="OrthoDB" id="6705417at2"/>
<gene>
    <name evidence="1" type="ORF">FLL46_07430</name>
</gene>
<dbReference type="Proteomes" id="UP000315439">
    <property type="component" value="Unassembled WGS sequence"/>
</dbReference>
<keyword evidence="2" id="KW-1185">Reference proteome</keyword>
<organism evidence="1 2">
    <name type="scientific">Aliikangiella coralliicola</name>
    <dbReference type="NCBI Taxonomy" id="2592383"/>
    <lineage>
        <taxon>Bacteria</taxon>
        <taxon>Pseudomonadati</taxon>
        <taxon>Pseudomonadota</taxon>
        <taxon>Gammaproteobacteria</taxon>
        <taxon>Oceanospirillales</taxon>
        <taxon>Pleioneaceae</taxon>
        <taxon>Aliikangiella</taxon>
    </lineage>
</organism>
<name>A0A545UFV2_9GAMM</name>
<dbReference type="EMBL" id="VIKS01000004">
    <property type="protein sequence ID" value="TQV88349.1"/>
    <property type="molecule type" value="Genomic_DNA"/>
</dbReference>